<evidence type="ECO:0000256" key="9">
    <source>
        <dbReference type="PROSITE-ProRule" id="PRU00042"/>
    </source>
</evidence>
<feature type="domain" description="C2H2-type" evidence="11">
    <location>
        <begin position="169"/>
        <end position="198"/>
    </location>
</feature>
<feature type="region of interest" description="Disordered" evidence="10">
    <location>
        <begin position="259"/>
        <end position="289"/>
    </location>
</feature>
<dbReference type="FunFam" id="3.30.160.60:FF:000624">
    <property type="entry name" value="zinc finger protein 697"/>
    <property type="match status" value="1"/>
</dbReference>
<dbReference type="FunFam" id="3.30.160.60:FF:000125">
    <property type="entry name" value="Putative zinc finger protein 143"/>
    <property type="match status" value="1"/>
</dbReference>
<evidence type="ECO:0000259" key="11">
    <source>
        <dbReference type="PROSITE" id="PS50157"/>
    </source>
</evidence>
<dbReference type="PROSITE" id="PS00028">
    <property type="entry name" value="ZINC_FINGER_C2H2_1"/>
    <property type="match status" value="4"/>
</dbReference>
<dbReference type="AlphaFoldDB" id="A0A1Y1UQX3"/>
<dbReference type="GO" id="GO:0008270">
    <property type="term" value="F:zinc ion binding"/>
    <property type="evidence" value="ECO:0007669"/>
    <property type="project" value="UniProtKB-KW"/>
</dbReference>
<dbReference type="OrthoDB" id="427030at2759"/>
<evidence type="ECO:0000256" key="4">
    <source>
        <dbReference type="ARBA" id="ARBA00022771"/>
    </source>
</evidence>
<evidence type="ECO:0000256" key="2">
    <source>
        <dbReference type="ARBA" id="ARBA00022723"/>
    </source>
</evidence>
<dbReference type="InterPro" id="IPR036236">
    <property type="entry name" value="Znf_C2H2_sf"/>
</dbReference>
<dbReference type="GO" id="GO:0000978">
    <property type="term" value="F:RNA polymerase II cis-regulatory region sequence-specific DNA binding"/>
    <property type="evidence" value="ECO:0007669"/>
    <property type="project" value="UniProtKB-ARBA"/>
</dbReference>
<dbReference type="GeneID" id="33554909"/>
<dbReference type="SUPFAM" id="SSF57667">
    <property type="entry name" value="beta-beta-alpha zinc fingers"/>
    <property type="match status" value="3"/>
</dbReference>
<keyword evidence="6" id="KW-0805">Transcription regulation</keyword>
<dbReference type="Proteomes" id="UP000193218">
    <property type="component" value="Unassembled WGS sequence"/>
</dbReference>
<evidence type="ECO:0000256" key="10">
    <source>
        <dbReference type="SAM" id="MobiDB-lite"/>
    </source>
</evidence>
<evidence type="ECO:0000256" key="3">
    <source>
        <dbReference type="ARBA" id="ARBA00022737"/>
    </source>
</evidence>
<dbReference type="GO" id="GO:0000981">
    <property type="term" value="F:DNA-binding transcription factor activity, RNA polymerase II-specific"/>
    <property type="evidence" value="ECO:0007669"/>
    <property type="project" value="UniProtKB-ARBA"/>
</dbReference>
<dbReference type="InParanoid" id="A0A1Y1UQX3"/>
<protein>
    <recommendedName>
        <fullName evidence="11">C2H2-type domain-containing protein</fullName>
    </recommendedName>
</protein>
<comment type="subcellular location">
    <subcellularLocation>
        <location evidence="1">Nucleus</location>
    </subcellularLocation>
</comment>
<feature type="domain" description="C2H2-type" evidence="11">
    <location>
        <begin position="138"/>
        <end position="161"/>
    </location>
</feature>
<organism evidence="12 13">
    <name type="scientific">Kockovaella imperatae</name>
    <dbReference type="NCBI Taxonomy" id="4999"/>
    <lineage>
        <taxon>Eukaryota</taxon>
        <taxon>Fungi</taxon>
        <taxon>Dikarya</taxon>
        <taxon>Basidiomycota</taxon>
        <taxon>Agaricomycotina</taxon>
        <taxon>Tremellomycetes</taxon>
        <taxon>Tremellales</taxon>
        <taxon>Cuniculitremaceae</taxon>
        <taxon>Kockovaella</taxon>
    </lineage>
</organism>
<dbReference type="GO" id="GO:0005634">
    <property type="term" value="C:nucleus"/>
    <property type="evidence" value="ECO:0007669"/>
    <property type="project" value="UniProtKB-SubCell"/>
</dbReference>
<evidence type="ECO:0000256" key="1">
    <source>
        <dbReference type="ARBA" id="ARBA00004123"/>
    </source>
</evidence>
<evidence type="ECO:0000256" key="6">
    <source>
        <dbReference type="ARBA" id="ARBA00023015"/>
    </source>
</evidence>
<dbReference type="FunFam" id="3.30.160.60:FF:001102">
    <property type="entry name" value="Transcription factor IIIA"/>
    <property type="match status" value="1"/>
</dbReference>
<name>A0A1Y1UQX3_9TREE</name>
<feature type="domain" description="C2H2-type" evidence="11">
    <location>
        <begin position="78"/>
        <end position="105"/>
    </location>
</feature>
<keyword evidence="3" id="KW-0677">Repeat</keyword>
<dbReference type="RefSeq" id="XP_021874139.1">
    <property type="nucleotide sequence ID" value="XM_022013101.1"/>
</dbReference>
<dbReference type="InterPro" id="IPR051061">
    <property type="entry name" value="Zinc_finger_trans_reg"/>
</dbReference>
<evidence type="ECO:0000313" key="12">
    <source>
        <dbReference type="EMBL" id="ORX40460.1"/>
    </source>
</evidence>
<proteinExistence type="predicted"/>
<keyword evidence="8" id="KW-0539">Nucleus</keyword>
<evidence type="ECO:0000313" key="13">
    <source>
        <dbReference type="Proteomes" id="UP000193218"/>
    </source>
</evidence>
<dbReference type="SMART" id="SM00355">
    <property type="entry name" value="ZnF_C2H2"/>
    <property type="match status" value="7"/>
</dbReference>
<reference evidence="12 13" key="1">
    <citation type="submission" date="2017-03" db="EMBL/GenBank/DDBJ databases">
        <title>Widespread Adenine N6-methylation of Active Genes in Fungi.</title>
        <authorList>
            <consortium name="DOE Joint Genome Institute"/>
            <person name="Mondo S.J."/>
            <person name="Dannebaum R.O."/>
            <person name="Kuo R.C."/>
            <person name="Louie K.B."/>
            <person name="Bewick A.J."/>
            <person name="Labutti K."/>
            <person name="Haridas S."/>
            <person name="Kuo A."/>
            <person name="Salamov A."/>
            <person name="Ahrendt S.R."/>
            <person name="Lau R."/>
            <person name="Bowen B.P."/>
            <person name="Lipzen A."/>
            <person name="Sullivan W."/>
            <person name="Andreopoulos W.B."/>
            <person name="Clum A."/>
            <person name="Lindquist E."/>
            <person name="Daum C."/>
            <person name="Northen T.R."/>
            <person name="Ramamoorthy G."/>
            <person name="Schmitz R.J."/>
            <person name="Gryganskyi A."/>
            <person name="Culley D."/>
            <person name="Magnuson J."/>
            <person name="James T.Y."/>
            <person name="O'Malley M.A."/>
            <person name="Stajich J.E."/>
            <person name="Spatafora J.W."/>
            <person name="Visel A."/>
            <person name="Grigoriev I.V."/>
        </authorList>
    </citation>
    <scope>NUCLEOTIDE SEQUENCE [LARGE SCALE GENOMIC DNA]</scope>
    <source>
        <strain evidence="12 13">NRRL Y-17943</strain>
    </source>
</reference>
<dbReference type="PANTHER" id="PTHR46179:SF13">
    <property type="entry name" value="C2H2-TYPE DOMAIN-CONTAINING PROTEIN"/>
    <property type="match status" value="1"/>
</dbReference>
<evidence type="ECO:0000256" key="8">
    <source>
        <dbReference type="ARBA" id="ARBA00023242"/>
    </source>
</evidence>
<dbReference type="InterPro" id="IPR013087">
    <property type="entry name" value="Znf_C2H2_type"/>
</dbReference>
<dbReference type="STRING" id="4999.A0A1Y1UQX3"/>
<keyword evidence="5" id="KW-0862">Zinc</keyword>
<evidence type="ECO:0000256" key="5">
    <source>
        <dbReference type="ARBA" id="ARBA00022833"/>
    </source>
</evidence>
<evidence type="ECO:0000256" key="7">
    <source>
        <dbReference type="ARBA" id="ARBA00023163"/>
    </source>
</evidence>
<dbReference type="Pfam" id="PF00096">
    <property type="entry name" value="zf-C2H2"/>
    <property type="match status" value="3"/>
</dbReference>
<gene>
    <name evidence="12" type="ORF">BD324DRAFT_575048</name>
</gene>
<dbReference type="EMBL" id="NBSH01000001">
    <property type="protein sequence ID" value="ORX40460.1"/>
    <property type="molecule type" value="Genomic_DNA"/>
</dbReference>
<dbReference type="PANTHER" id="PTHR46179">
    <property type="entry name" value="ZINC FINGER PROTEIN"/>
    <property type="match status" value="1"/>
</dbReference>
<keyword evidence="2" id="KW-0479">Metal-binding</keyword>
<feature type="domain" description="C2H2-type" evidence="11">
    <location>
        <begin position="48"/>
        <end position="77"/>
    </location>
</feature>
<keyword evidence="13" id="KW-1185">Reference proteome</keyword>
<keyword evidence="7" id="KW-0804">Transcription</keyword>
<sequence>MLAVDIRPLPAFPREPVPQLEVERSLVTYGDAPGPSSRRLPSRTERRFVCTYEGCDKAYFKPSRLAEHVLTHTGERPHQCPHCDQSYIRSSHLKAHVRTHLSVDDKPYACNRSGCDKRFWTSTHLKRHEQLHDQTPSFECDTCGETFHKARQLRDHRVLEHMPPGTKAYPCPNDGCDWSFALHHQLKAHLKTHDTTRYTCTHPDHGLDIPSFSTWSSFQTHLHVAHPPTCPHGECHGRTFKNHQRLKDHLKVHADHEQDVAEAISTDDETKESRRAKKRRMSRVEAERPNKLQRIKDGQAGKDFACGEDGCEKTFKSVRYTDVACADW</sequence>
<accession>A0A1Y1UQX3</accession>
<dbReference type="PROSITE" id="PS50157">
    <property type="entry name" value="ZINC_FINGER_C2H2_2"/>
    <property type="match status" value="5"/>
</dbReference>
<keyword evidence="4 9" id="KW-0863">Zinc-finger</keyword>
<comment type="caution">
    <text evidence="12">The sequence shown here is derived from an EMBL/GenBank/DDBJ whole genome shotgun (WGS) entry which is preliminary data.</text>
</comment>
<dbReference type="Gene3D" id="3.30.160.60">
    <property type="entry name" value="Classic Zinc Finger"/>
    <property type="match status" value="4"/>
</dbReference>
<feature type="domain" description="C2H2-type" evidence="11">
    <location>
        <begin position="108"/>
        <end position="137"/>
    </location>
</feature>